<proteinExistence type="predicted"/>
<keyword evidence="2" id="KW-1185">Reference proteome</keyword>
<evidence type="ECO:0000313" key="1">
    <source>
        <dbReference type="EMBL" id="NJP43529.1"/>
    </source>
</evidence>
<accession>A0ABX0ZNY7</accession>
<sequence>MVDISTETPEQTEARLRRVVAAAQYEELPGLWTFHESPLADPPAVDPAVLAIVRDEDTWSALRPATATAADTELFGVCSFHFPPGLDNSGFVGWLATLLKRELGSGVFVVCGSNSRRGGIHDYWGYPAALRAEVAGLIGRLRPAENRSL</sequence>
<dbReference type="Pfam" id="PF19696">
    <property type="entry name" value="DUF6196"/>
    <property type="match status" value="1"/>
</dbReference>
<comment type="caution">
    <text evidence="1">The sequence shown here is derived from an EMBL/GenBank/DDBJ whole genome shotgun (WGS) entry which is preliminary data.</text>
</comment>
<organism evidence="1 2">
    <name type="scientific">Actinacidiphila epipremni</name>
    <dbReference type="NCBI Taxonomy" id="2053013"/>
    <lineage>
        <taxon>Bacteria</taxon>
        <taxon>Bacillati</taxon>
        <taxon>Actinomycetota</taxon>
        <taxon>Actinomycetes</taxon>
        <taxon>Kitasatosporales</taxon>
        <taxon>Streptomycetaceae</taxon>
        <taxon>Actinacidiphila</taxon>
    </lineage>
</organism>
<protein>
    <submittedName>
        <fullName evidence="1">Uncharacterized protein</fullName>
    </submittedName>
</protein>
<gene>
    <name evidence="1" type="ORF">HCN08_08970</name>
</gene>
<dbReference type="RefSeq" id="WP_167982401.1">
    <property type="nucleotide sequence ID" value="NZ_JAATEJ010000005.1"/>
</dbReference>
<reference evidence="1 2" key="1">
    <citation type="submission" date="2020-03" db="EMBL/GenBank/DDBJ databases">
        <title>WGS of actinomycetes isolated from Thailand.</title>
        <authorList>
            <person name="Thawai C."/>
        </authorList>
    </citation>
    <scope>NUCLEOTIDE SEQUENCE [LARGE SCALE GENOMIC DNA]</scope>
    <source>
        <strain evidence="1 2">PRB2-1</strain>
    </source>
</reference>
<dbReference type="InterPro" id="IPR045674">
    <property type="entry name" value="DUF6196"/>
</dbReference>
<name>A0ABX0ZNY7_9ACTN</name>
<evidence type="ECO:0000313" key="2">
    <source>
        <dbReference type="Proteomes" id="UP000734511"/>
    </source>
</evidence>
<dbReference type="Proteomes" id="UP000734511">
    <property type="component" value="Unassembled WGS sequence"/>
</dbReference>
<dbReference type="EMBL" id="JAATEJ010000005">
    <property type="protein sequence ID" value="NJP43529.1"/>
    <property type="molecule type" value="Genomic_DNA"/>
</dbReference>